<name>A0A482X156_LAOST</name>
<keyword evidence="2" id="KW-0694">RNA-binding</keyword>
<feature type="region of interest" description="Disordered" evidence="4">
    <location>
        <begin position="256"/>
        <end position="326"/>
    </location>
</feature>
<dbReference type="GO" id="GO:0003723">
    <property type="term" value="F:RNA binding"/>
    <property type="evidence" value="ECO:0007669"/>
    <property type="project" value="UniProtKB-UniRule"/>
</dbReference>
<dbReference type="FunCoup" id="A0A482X156">
    <property type="interactions" value="2153"/>
</dbReference>
<evidence type="ECO:0000259" key="5">
    <source>
        <dbReference type="PROSITE" id="PS51165"/>
    </source>
</evidence>
<comment type="caution">
    <text evidence="6">The sequence shown here is derived from an EMBL/GenBank/DDBJ whole genome shotgun (WGS) entry which is preliminary data.</text>
</comment>
<dbReference type="PANTHER" id="PTHR13452">
    <property type="entry name" value="THUMP DOMAIN CONTAINING PROTEIN 1-RELATED"/>
    <property type="match status" value="1"/>
</dbReference>
<dbReference type="Gene3D" id="3.30.2300.10">
    <property type="entry name" value="THUMP superfamily"/>
    <property type="match status" value="1"/>
</dbReference>
<dbReference type="CDD" id="cd11717">
    <property type="entry name" value="THUMP_THUMPD1_like"/>
    <property type="match status" value="1"/>
</dbReference>
<evidence type="ECO:0000256" key="2">
    <source>
        <dbReference type="PROSITE-ProRule" id="PRU00529"/>
    </source>
</evidence>
<dbReference type="SMART" id="SM00981">
    <property type="entry name" value="THUMP"/>
    <property type="match status" value="1"/>
</dbReference>
<dbReference type="PROSITE" id="PS51165">
    <property type="entry name" value="THUMP"/>
    <property type="match status" value="1"/>
</dbReference>
<evidence type="ECO:0000256" key="1">
    <source>
        <dbReference type="ARBA" id="ARBA00060731"/>
    </source>
</evidence>
<keyword evidence="7" id="KW-1185">Reference proteome</keyword>
<accession>A0A482X156</accession>
<dbReference type="FunFam" id="3.30.2300.10:FF:000001">
    <property type="entry name" value="THUMP domain-containing protein 1"/>
    <property type="match status" value="1"/>
</dbReference>
<dbReference type="SUPFAM" id="SSF143437">
    <property type="entry name" value="THUMP domain-like"/>
    <property type="match status" value="1"/>
</dbReference>
<dbReference type="GO" id="GO:0006400">
    <property type="term" value="P:tRNA modification"/>
    <property type="evidence" value="ECO:0007669"/>
    <property type="project" value="InterPro"/>
</dbReference>
<gene>
    <name evidence="6" type="ORF">LSTR_LSTR001085</name>
</gene>
<dbReference type="InterPro" id="IPR040183">
    <property type="entry name" value="THUMPD1-like"/>
</dbReference>
<dbReference type="PANTHER" id="PTHR13452:SF10">
    <property type="entry name" value="THUMP DOMAIN-CONTAINING PROTEIN 1"/>
    <property type="match status" value="1"/>
</dbReference>
<comment type="similarity">
    <text evidence="1">Belongs to the THUMPD1 family.</text>
</comment>
<dbReference type="AlphaFoldDB" id="A0A482X156"/>
<feature type="domain" description="THUMP" evidence="5">
    <location>
        <begin position="132"/>
        <end position="238"/>
    </location>
</feature>
<evidence type="ECO:0000313" key="7">
    <source>
        <dbReference type="Proteomes" id="UP000291343"/>
    </source>
</evidence>
<reference evidence="6 7" key="1">
    <citation type="journal article" date="2017" name="Gigascience">
        <title>Genome sequence of the small brown planthopper, Laodelphax striatellus.</title>
        <authorList>
            <person name="Zhu J."/>
            <person name="Jiang F."/>
            <person name="Wang X."/>
            <person name="Yang P."/>
            <person name="Bao Y."/>
            <person name="Zhao W."/>
            <person name="Wang W."/>
            <person name="Lu H."/>
            <person name="Wang Q."/>
            <person name="Cui N."/>
            <person name="Li J."/>
            <person name="Chen X."/>
            <person name="Luo L."/>
            <person name="Yu J."/>
            <person name="Kang L."/>
            <person name="Cui F."/>
        </authorList>
    </citation>
    <scope>NUCLEOTIDE SEQUENCE [LARGE SCALE GENOMIC DNA]</scope>
    <source>
        <strain evidence="6">Lst14</strain>
    </source>
</reference>
<feature type="compositionally biased region" description="Basic and acidic residues" evidence="4">
    <location>
        <begin position="271"/>
        <end position="309"/>
    </location>
</feature>
<proteinExistence type="inferred from homology"/>
<sequence>MSNKYRGKRKHNFYSNESRKKFKYCLDTGLQGFLCTCNNREKDCVREAYNILNDYGDKLFGEENIEDKSNLEHKEKDTEIEDELEREVKSLQKSTNSGERRFQVVESGANCCVFIKAKIPDPVKLAATIMEDVQSTKTQKTRYLIRLLPVEVTCKAYLDSIKKAADSLFDKYFRCEPTTFAIVYNKRNNDNLLRDEVIKSLALIVEDKNILHKVDLRQARLTVVIEVIKSICCLSVVPDYFKYCKYNLMQLSKNEDEYPSDNAEKTAVSDTTEKENEKKPIEKSIVEPTEEKTSSEKECDSRAETEISKVDGNVTPDNCASAVEKT</sequence>
<dbReference type="OrthoDB" id="367221at2759"/>
<dbReference type="InParanoid" id="A0A482X156"/>
<keyword evidence="3" id="KW-0175">Coiled coil</keyword>
<evidence type="ECO:0000313" key="6">
    <source>
        <dbReference type="EMBL" id="RZF39564.1"/>
    </source>
</evidence>
<feature type="coiled-coil region" evidence="3">
    <location>
        <begin position="74"/>
        <end position="101"/>
    </location>
</feature>
<dbReference type="EMBL" id="QKKF02019844">
    <property type="protein sequence ID" value="RZF39564.1"/>
    <property type="molecule type" value="Genomic_DNA"/>
</dbReference>
<dbReference type="STRING" id="195883.A0A482X156"/>
<dbReference type="InterPro" id="IPR004114">
    <property type="entry name" value="THUMP_dom"/>
</dbReference>
<dbReference type="Pfam" id="PF02926">
    <property type="entry name" value="THUMP"/>
    <property type="match status" value="1"/>
</dbReference>
<evidence type="ECO:0000256" key="3">
    <source>
        <dbReference type="SAM" id="Coils"/>
    </source>
</evidence>
<evidence type="ECO:0000256" key="4">
    <source>
        <dbReference type="SAM" id="MobiDB-lite"/>
    </source>
</evidence>
<organism evidence="6 7">
    <name type="scientific">Laodelphax striatellus</name>
    <name type="common">Small brown planthopper</name>
    <name type="synonym">Delphax striatella</name>
    <dbReference type="NCBI Taxonomy" id="195883"/>
    <lineage>
        <taxon>Eukaryota</taxon>
        <taxon>Metazoa</taxon>
        <taxon>Ecdysozoa</taxon>
        <taxon>Arthropoda</taxon>
        <taxon>Hexapoda</taxon>
        <taxon>Insecta</taxon>
        <taxon>Pterygota</taxon>
        <taxon>Neoptera</taxon>
        <taxon>Paraneoptera</taxon>
        <taxon>Hemiptera</taxon>
        <taxon>Auchenorrhyncha</taxon>
        <taxon>Fulgoroidea</taxon>
        <taxon>Delphacidae</taxon>
        <taxon>Criomorphinae</taxon>
        <taxon>Laodelphax</taxon>
    </lineage>
</organism>
<dbReference type="Proteomes" id="UP000291343">
    <property type="component" value="Unassembled WGS sequence"/>
</dbReference>
<protein>
    <recommendedName>
        <fullName evidence="5">THUMP domain-containing protein</fullName>
    </recommendedName>
</protein>